<sequence length="113" mass="12402">MAIAATIFFFVAMLVGALLLSHVLQGKMAPKKLLMLHAGSFALGLLLLILFAIITDKPEKQIATIVIFAVAALVGFVLFSQKKKHQHMQKWLAIVYQAIGMGGLIWLLIFVLN</sequence>
<dbReference type="Proteomes" id="UP000266292">
    <property type="component" value="Plasmid unnamed"/>
</dbReference>
<feature type="transmembrane region" description="Helical" evidence="1">
    <location>
        <begin position="6"/>
        <end position="24"/>
    </location>
</feature>
<accession>A0A1X9YYE3</accession>
<dbReference type="OrthoDB" id="1449464at2"/>
<gene>
    <name evidence="2" type="ORF">CA264_20830</name>
</gene>
<dbReference type="RefSeq" id="WP_025603935.1">
    <property type="nucleotide sequence ID" value="NZ_CP021236.1"/>
</dbReference>
<dbReference type="KEGG" id="pact:CA264_20830"/>
<evidence type="ECO:0000313" key="3">
    <source>
        <dbReference type="Proteomes" id="UP000266292"/>
    </source>
</evidence>
<dbReference type="AlphaFoldDB" id="A0A1X9YYE3"/>
<feature type="transmembrane region" description="Helical" evidence="1">
    <location>
        <begin position="36"/>
        <end position="55"/>
    </location>
</feature>
<feature type="transmembrane region" description="Helical" evidence="1">
    <location>
        <begin position="91"/>
        <end position="112"/>
    </location>
</feature>
<geneLocation type="plasmid" evidence="2 3">
    <name>unnamed</name>
</geneLocation>
<reference evidence="3" key="1">
    <citation type="submission" date="2017-05" db="EMBL/GenBank/DDBJ databases">
        <authorList>
            <person name="Ray J."/>
            <person name="Price M."/>
            <person name="Deutschbauer A."/>
        </authorList>
    </citation>
    <scope>NUCLEOTIDE SEQUENCE [LARGE SCALE GENOMIC DNA]</scope>
    <source>
        <strain evidence="3">DSM 19842</strain>
        <plasmid evidence="3">unnamed</plasmid>
    </source>
</reference>
<name>A0A1X9YYE3_9BACT</name>
<keyword evidence="1" id="KW-1133">Transmembrane helix</keyword>
<evidence type="ECO:0000256" key="1">
    <source>
        <dbReference type="SAM" id="Phobius"/>
    </source>
</evidence>
<keyword evidence="1" id="KW-0812">Transmembrane</keyword>
<proteinExistence type="predicted"/>
<evidence type="ECO:0000313" key="2">
    <source>
        <dbReference type="EMBL" id="ARS38000.1"/>
    </source>
</evidence>
<keyword evidence="3" id="KW-1185">Reference proteome</keyword>
<feature type="transmembrane region" description="Helical" evidence="1">
    <location>
        <begin position="61"/>
        <end position="79"/>
    </location>
</feature>
<organism evidence="2 3">
    <name type="scientific">Pontibacter actiniarum</name>
    <dbReference type="NCBI Taxonomy" id="323450"/>
    <lineage>
        <taxon>Bacteria</taxon>
        <taxon>Pseudomonadati</taxon>
        <taxon>Bacteroidota</taxon>
        <taxon>Cytophagia</taxon>
        <taxon>Cytophagales</taxon>
        <taxon>Hymenobacteraceae</taxon>
        <taxon>Pontibacter</taxon>
    </lineage>
</organism>
<keyword evidence="1" id="KW-0472">Membrane</keyword>
<keyword evidence="2" id="KW-0614">Plasmid</keyword>
<protein>
    <submittedName>
        <fullName evidence="2">Uncharacterized protein</fullName>
    </submittedName>
</protein>
<dbReference type="STRING" id="709015.GCA_000472485_00166"/>
<dbReference type="EMBL" id="CP021236">
    <property type="protein sequence ID" value="ARS38000.1"/>
    <property type="molecule type" value="Genomic_DNA"/>
</dbReference>